<protein>
    <recommendedName>
        <fullName evidence="3">DNA-binding protein</fullName>
    </recommendedName>
</protein>
<name>A0A1V8NRJ9_CITBR</name>
<dbReference type="AlphaFoldDB" id="A0A1V8NRJ9"/>
<dbReference type="RefSeq" id="WP_080861222.1">
    <property type="nucleotide sequence ID" value="NZ_CP077405.1"/>
</dbReference>
<proteinExistence type="predicted"/>
<dbReference type="EMBL" id="NAEW01000037">
    <property type="protein sequence ID" value="OQM39038.1"/>
    <property type="molecule type" value="Genomic_DNA"/>
</dbReference>
<sequence>MALNQAEQEILERKTAHWVYEQGREVTAKEVAKRFRLHIHTARLVIHGIMRRTDGIRCALRGTYEKTRGGSRPVKYFSVIYLPEEYQPKGSKTDKSRNSDC</sequence>
<accession>A0A1V8NRJ9</accession>
<evidence type="ECO:0008006" key="3">
    <source>
        <dbReference type="Google" id="ProtNLM"/>
    </source>
</evidence>
<dbReference type="Gene3D" id="1.10.10.10">
    <property type="entry name" value="Winged helix-like DNA-binding domain superfamily/Winged helix DNA-binding domain"/>
    <property type="match status" value="1"/>
</dbReference>
<gene>
    <name evidence="1" type="ORF">BZK42_27015</name>
</gene>
<organism evidence="1 2">
    <name type="scientific">Citrobacter braakii</name>
    <dbReference type="NCBI Taxonomy" id="57706"/>
    <lineage>
        <taxon>Bacteria</taxon>
        <taxon>Pseudomonadati</taxon>
        <taxon>Pseudomonadota</taxon>
        <taxon>Gammaproteobacteria</taxon>
        <taxon>Enterobacterales</taxon>
        <taxon>Enterobacteriaceae</taxon>
        <taxon>Citrobacter</taxon>
        <taxon>Citrobacter freundii complex</taxon>
    </lineage>
</organism>
<evidence type="ECO:0000313" key="2">
    <source>
        <dbReference type="Proteomes" id="UP000192573"/>
    </source>
</evidence>
<dbReference type="InterPro" id="IPR036388">
    <property type="entry name" value="WH-like_DNA-bd_sf"/>
</dbReference>
<evidence type="ECO:0000313" key="1">
    <source>
        <dbReference type="EMBL" id="OQM39038.1"/>
    </source>
</evidence>
<comment type="caution">
    <text evidence="1">The sequence shown here is derived from an EMBL/GenBank/DDBJ whole genome shotgun (WGS) entry which is preliminary data.</text>
</comment>
<reference evidence="1 2" key="1">
    <citation type="submission" date="2017-03" db="EMBL/GenBank/DDBJ databases">
        <authorList>
            <person name="Afonso C.L."/>
            <person name="Miller P.J."/>
            <person name="Scott M.A."/>
            <person name="Spackman E."/>
            <person name="Goraichik I."/>
            <person name="Dimitrov K.M."/>
            <person name="Suarez D.L."/>
            <person name="Swayne D.E."/>
        </authorList>
    </citation>
    <scope>NUCLEOTIDE SEQUENCE [LARGE SCALE GENOMIC DNA]</scope>
    <source>
        <strain evidence="1 2">ATCC 51113</strain>
    </source>
</reference>
<dbReference type="Proteomes" id="UP000192573">
    <property type="component" value="Unassembled WGS sequence"/>
</dbReference>